<evidence type="ECO:0000256" key="5">
    <source>
        <dbReference type="SAM" id="MobiDB-lite"/>
    </source>
</evidence>
<dbReference type="InterPro" id="IPR001647">
    <property type="entry name" value="HTH_TetR"/>
</dbReference>
<evidence type="ECO:0000256" key="2">
    <source>
        <dbReference type="ARBA" id="ARBA00023125"/>
    </source>
</evidence>
<dbReference type="Gene3D" id="1.10.10.60">
    <property type="entry name" value="Homeodomain-like"/>
    <property type="match status" value="1"/>
</dbReference>
<dbReference type="AlphaFoldDB" id="A0A9X2YM76"/>
<dbReference type="Pfam" id="PF00440">
    <property type="entry name" value="TetR_N"/>
    <property type="match status" value="1"/>
</dbReference>
<dbReference type="GO" id="GO:0045892">
    <property type="term" value="P:negative regulation of DNA-templated transcription"/>
    <property type="evidence" value="ECO:0007669"/>
    <property type="project" value="InterPro"/>
</dbReference>
<dbReference type="Pfam" id="PF02909">
    <property type="entry name" value="TetR_C_1"/>
    <property type="match status" value="1"/>
</dbReference>
<dbReference type="SUPFAM" id="SSF46689">
    <property type="entry name" value="Homeodomain-like"/>
    <property type="match status" value="1"/>
</dbReference>
<feature type="region of interest" description="Disordered" evidence="5">
    <location>
        <begin position="1"/>
        <end position="20"/>
    </location>
</feature>
<feature type="domain" description="HTH tetR-type" evidence="6">
    <location>
        <begin position="22"/>
        <end position="82"/>
    </location>
</feature>
<evidence type="ECO:0000256" key="4">
    <source>
        <dbReference type="PROSITE-ProRule" id="PRU00335"/>
    </source>
</evidence>
<evidence type="ECO:0000313" key="8">
    <source>
        <dbReference type="Proteomes" id="UP001140293"/>
    </source>
</evidence>
<gene>
    <name evidence="7" type="ORF">H7I41_12270</name>
</gene>
<feature type="DNA-binding region" description="H-T-H motif" evidence="4">
    <location>
        <begin position="45"/>
        <end position="64"/>
    </location>
</feature>
<keyword evidence="8" id="KW-1185">Reference proteome</keyword>
<dbReference type="SUPFAM" id="SSF48498">
    <property type="entry name" value="Tetracyclin repressor-like, C-terminal domain"/>
    <property type="match status" value="1"/>
</dbReference>
<protein>
    <submittedName>
        <fullName evidence="7">TetR/AcrR family transcriptional regulator</fullName>
    </submittedName>
</protein>
<evidence type="ECO:0000256" key="3">
    <source>
        <dbReference type="ARBA" id="ARBA00023163"/>
    </source>
</evidence>
<proteinExistence type="predicted"/>
<comment type="caution">
    <text evidence="7">The sequence shown here is derived from an EMBL/GenBank/DDBJ whole genome shotgun (WGS) entry which is preliminary data.</text>
</comment>
<name>A0A9X2YM76_9MYCO</name>
<keyword evidence="1" id="KW-0805">Transcription regulation</keyword>
<dbReference type="InterPro" id="IPR004111">
    <property type="entry name" value="Repressor_TetR_C"/>
</dbReference>
<dbReference type="PROSITE" id="PS50977">
    <property type="entry name" value="HTH_TETR_2"/>
    <property type="match status" value="1"/>
</dbReference>
<organism evidence="7 8">
    <name type="scientific">[Mycobacterium] manitobense</name>
    <dbReference type="NCBI Taxonomy" id="190147"/>
    <lineage>
        <taxon>Bacteria</taxon>
        <taxon>Bacillati</taxon>
        <taxon>Actinomycetota</taxon>
        <taxon>Actinomycetes</taxon>
        <taxon>Mycobacteriales</taxon>
        <taxon>Mycobacteriaceae</taxon>
        <taxon>Mycolicibacterium</taxon>
    </lineage>
</organism>
<evidence type="ECO:0000259" key="6">
    <source>
        <dbReference type="PROSITE" id="PS50977"/>
    </source>
</evidence>
<dbReference type="Proteomes" id="UP001140293">
    <property type="component" value="Unassembled WGS sequence"/>
</dbReference>
<reference evidence="7" key="2">
    <citation type="journal article" date="2022" name="BMC Genomics">
        <title>Comparative genome analysis of mycobacteria focusing on tRNA and non-coding RNA.</title>
        <authorList>
            <person name="Behra P.R.K."/>
            <person name="Pettersson B.M.F."/>
            <person name="Ramesh M."/>
            <person name="Das S."/>
            <person name="Dasgupta S."/>
            <person name="Kirsebom L.A."/>
        </authorList>
    </citation>
    <scope>NUCLEOTIDE SEQUENCE</scope>
    <source>
        <strain evidence="7">DSM 44615</strain>
    </source>
</reference>
<accession>A0A9X2YM76</accession>
<evidence type="ECO:0000313" key="7">
    <source>
        <dbReference type="EMBL" id="MCV7170690.1"/>
    </source>
</evidence>
<dbReference type="RefSeq" id="WP_264012870.1">
    <property type="nucleotide sequence ID" value="NZ_JACKSJ010000093.1"/>
</dbReference>
<dbReference type="InterPro" id="IPR009057">
    <property type="entry name" value="Homeodomain-like_sf"/>
</dbReference>
<dbReference type="EMBL" id="JACKSJ010000093">
    <property type="protein sequence ID" value="MCV7170690.1"/>
    <property type="molecule type" value="Genomic_DNA"/>
</dbReference>
<keyword evidence="2 4" id="KW-0238">DNA-binding</keyword>
<sequence>MPEPRRQPAAGRRRRRTRSGTTLSRDVYIDAAVNLIENRGATIMSARTLATAVGADASALYRYFTGIDDVMRAVADRMIGMALDRWSRSDHWIDSLADLARALYQVYVYEFPQTGLAVAARTTGLPNEIRAVDLTVGLLRDGGFDIESAAHWFRSLSDFLLGQAILENAFVSLPERVQESDDAAWQELGARLTGAEASHAEAAAPHLRSRMLRSSFEATLELILRGLEASPRQLA</sequence>
<dbReference type="GO" id="GO:0003677">
    <property type="term" value="F:DNA binding"/>
    <property type="evidence" value="ECO:0007669"/>
    <property type="project" value="UniProtKB-UniRule"/>
</dbReference>
<dbReference type="Gene3D" id="1.10.357.10">
    <property type="entry name" value="Tetracycline Repressor, domain 2"/>
    <property type="match status" value="1"/>
</dbReference>
<dbReference type="InterPro" id="IPR036271">
    <property type="entry name" value="Tet_transcr_reg_TetR-rel_C_sf"/>
</dbReference>
<reference evidence="7" key="1">
    <citation type="submission" date="2020-07" db="EMBL/GenBank/DDBJ databases">
        <authorList>
            <person name="Pettersson B.M.F."/>
            <person name="Behra P.R.K."/>
            <person name="Ramesh M."/>
            <person name="Das S."/>
            <person name="Dasgupta S."/>
            <person name="Kirsebom L.A."/>
        </authorList>
    </citation>
    <scope>NUCLEOTIDE SEQUENCE</scope>
    <source>
        <strain evidence="7">DSM 44615</strain>
    </source>
</reference>
<evidence type="ECO:0000256" key="1">
    <source>
        <dbReference type="ARBA" id="ARBA00023015"/>
    </source>
</evidence>
<keyword evidence="3" id="KW-0804">Transcription</keyword>